<evidence type="ECO:0000256" key="3">
    <source>
        <dbReference type="ARBA" id="ARBA00022691"/>
    </source>
</evidence>
<dbReference type="Gene3D" id="2.40.50.1070">
    <property type="match status" value="1"/>
</dbReference>
<evidence type="ECO:0000259" key="6">
    <source>
        <dbReference type="PROSITE" id="PS50926"/>
    </source>
</evidence>
<dbReference type="Gene3D" id="3.40.50.150">
    <property type="entry name" value="Vaccinia Virus protein VP39"/>
    <property type="match status" value="1"/>
</dbReference>
<feature type="binding site" evidence="4">
    <location>
        <position position="315"/>
    </location>
    <ligand>
        <name>S-adenosyl-L-methionine</name>
        <dbReference type="ChEBI" id="CHEBI:59789"/>
    </ligand>
</feature>
<comment type="similarity">
    <text evidence="4">Belongs to the class I-like SAM-binding methyltransferase superfamily. RNA M5U methyltransferase family.</text>
</comment>
<feature type="active site" evidence="5">
    <location>
        <position position="411"/>
    </location>
</feature>
<feature type="binding site" evidence="4">
    <location>
        <position position="336"/>
    </location>
    <ligand>
        <name>S-adenosyl-L-methionine</name>
        <dbReference type="ChEBI" id="CHEBI:59789"/>
    </ligand>
</feature>
<dbReference type="NCBIfam" id="TIGR00479">
    <property type="entry name" value="rumA"/>
    <property type="match status" value="1"/>
</dbReference>
<dbReference type="InterPro" id="IPR030390">
    <property type="entry name" value="MeTrfase_TrmA_AS"/>
</dbReference>
<accession>A0A0R1MFD7</accession>
<reference evidence="7 8" key="1">
    <citation type="journal article" date="2015" name="Genome Announc.">
        <title>Expanding the biotechnology potential of lactobacilli through comparative genomics of 213 strains and associated genera.</title>
        <authorList>
            <person name="Sun Z."/>
            <person name="Harris H.M."/>
            <person name="McCann A."/>
            <person name="Guo C."/>
            <person name="Argimon S."/>
            <person name="Zhang W."/>
            <person name="Yang X."/>
            <person name="Jeffery I.B."/>
            <person name="Cooney J.C."/>
            <person name="Kagawa T.F."/>
            <person name="Liu W."/>
            <person name="Song Y."/>
            <person name="Salvetti E."/>
            <person name="Wrobel A."/>
            <person name="Rasinkangas P."/>
            <person name="Parkhill J."/>
            <person name="Rea M.C."/>
            <person name="O'Sullivan O."/>
            <person name="Ritari J."/>
            <person name="Douillard F.P."/>
            <person name="Paul Ross R."/>
            <person name="Yang R."/>
            <person name="Briner A.E."/>
            <person name="Felis G.E."/>
            <person name="de Vos W.M."/>
            <person name="Barrangou R."/>
            <person name="Klaenhammer T.R."/>
            <person name="Caufield P.W."/>
            <person name="Cui Y."/>
            <person name="Zhang H."/>
            <person name="O'Toole P.W."/>
        </authorList>
    </citation>
    <scope>NUCLEOTIDE SEQUENCE [LARGE SCALE GENOMIC DNA]</scope>
    <source>
        <strain evidence="7 8">DSM 19972</strain>
    </source>
</reference>
<dbReference type="PROSITE" id="PS51687">
    <property type="entry name" value="SAM_MT_RNA_M5U"/>
    <property type="match status" value="1"/>
</dbReference>
<gene>
    <name evidence="7" type="ORF">FD46_GL000024</name>
</gene>
<dbReference type="InterPro" id="IPR002792">
    <property type="entry name" value="TRAM_dom"/>
</dbReference>
<dbReference type="Pfam" id="PF01938">
    <property type="entry name" value="TRAM"/>
    <property type="match status" value="1"/>
</dbReference>
<organism evidence="7 8">
    <name type="scientific">Liquorilactobacillus oeni DSM 19972</name>
    <dbReference type="NCBI Taxonomy" id="1423777"/>
    <lineage>
        <taxon>Bacteria</taxon>
        <taxon>Bacillati</taxon>
        <taxon>Bacillota</taxon>
        <taxon>Bacilli</taxon>
        <taxon>Lactobacillales</taxon>
        <taxon>Lactobacillaceae</taxon>
        <taxon>Liquorilactobacillus</taxon>
    </lineage>
</organism>
<feature type="binding site" evidence="4">
    <location>
        <position position="384"/>
    </location>
    <ligand>
        <name>S-adenosyl-L-methionine</name>
        <dbReference type="ChEBI" id="CHEBI:59789"/>
    </ligand>
</feature>
<feature type="active site" description="Nucleophile" evidence="4">
    <location>
        <position position="411"/>
    </location>
</feature>
<protein>
    <submittedName>
        <fullName evidence="7">tRNA (Uracil-5-)-methyltransferase</fullName>
    </submittedName>
</protein>
<keyword evidence="1 4" id="KW-0489">Methyltransferase</keyword>
<proteinExistence type="inferred from homology"/>
<feature type="binding site" evidence="4">
    <location>
        <position position="286"/>
    </location>
    <ligand>
        <name>S-adenosyl-L-methionine</name>
        <dbReference type="ChEBI" id="CHEBI:59789"/>
    </ligand>
</feature>
<name>A0A0R1MFD7_9LACO</name>
<dbReference type="SUPFAM" id="SSF53335">
    <property type="entry name" value="S-adenosyl-L-methionine-dependent methyltransferases"/>
    <property type="match status" value="1"/>
</dbReference>
<dbReference type="CDD" id="cd02440">
    <property type="entry name" value="AdoMet_MTases"/>
    <property type="match status" value="1"/>
</dbReference>
<dbReference type="PATRIC" id="fig|1423777.3.peg.26"/>
<dbReference type="PROSITE" id="PS01230">
    <property type="entry name" value="TRMA_1"/>
    <property type="match status" value="1"/>
</dbReference>
<dbReference type="InterPro" id="IPR029063">
    <property type="entry name" value="SAM-dependent_MTases_sf"/>
</dbReference>
<evidence type="ECO:0000256" key="5">
    <source>
        <dbReference type="PROSITE-ProRule" id="PRU10015"/>
    </source>
</evidence>
<dbReference type="InterPro" id="IPR030391">
    <property type="entry name" value="MeTrfase_TrmA_CS"/>
</dbReference>
<dbReference type="Pfam" id="PF05958">
    <property type="entry name" value="tRNA_U5-meth_tr"/>
    <property type="match status" value="1"/>
</dbReference>
<dbReference type="PROSITE" id="PS50926">
    <property type="entry name" value="TRAM"/>
    <property type="match status" value="1"/>
</dbReference>
<dbReference type="Gene3D" id="2.40.50.140">
    <property type="entry name" value="Nucleic acid-binding proteins"/>
    <property type="match status" value="1"/>
</dbReference>
<keyword evidence="8" id="KW-1185">Reference proteome</keyword>
<dbReference type="PROSITE" id="PS01231">
    <property type="entry name" value="TRMA_2"/>
    <property type="match status" value="1"/>
</dbReference>
<evidence type="ECO:0000313" key="7">
    <source>
        <dbReference type="EMBL" id="KRL04021.1"/>
    </source>
</evidence>
<evidence type="ECO:0000256" key="2">
    <source>
        <dbReference type="ARBA" id="ARBA00022679"/>
    </source>
</evidence>
<comment type="caution">
    <text evidence="7">The sequence shown here is derived from an EMBL/GenBank/DDBJ whole genome shotgun (WGS) entry which is preliminary data.</text>
</comment>
<dbReference type="PANTHER" id="PTHR11061">
    <property type="entry name" value="RNA M5U METHYLTRANSFERASE"/>
    <property type="match status" value="1"/>
</dbReference>
<dbReference type="InterPro" id="IPR010280">
    <property type="entry name" value="U5_MeTrfase_fam"/>
</dbReference>
<dbReference type="SUPFAM" id="SSF50249">
    <property type="entry name" value="Nucleic acid-binding proteins"/>
    <property type="match status" value="1"/>
</dbReference>
<dbReference type="Proteomes" id="UP000051686">
    <property type="component" value="Unassembled WGS sequence"/>
</dbReference>
<dbReference type="PANTHER" id="PTHR11061:SF30">
    <property type="entry name" value="TRNA (URACIL(54)-C(5))-METHYLTRANSFERASE"/>
    <property type="match status" value="1"/>
</dbReference>
<keyword evidence="2 4" id="KW-0808">Transferase</keyword>
<dbReference type="RefSeq" id="WP_057896901.1">
    <property type="nucleotide sequence ID" value="NZ_AZEH01000041.1"/>
</dbReference>
<evidence type="ECO:0000256" key="4">
    <source>
        <dbReference type="PROSITE-ProRule" id="PRU01024"/>
    </source>
</evidence>
<dbReference type="FunFam" id="3.40.50.150:FF:000009">
    <property type="entry name" value="23S rRNA (Uracil(1939)-C(5))-methyltransferase RlmD"/>
    <property type="match status" value="1"/>
</dbReference>
<dbReference type="EMBL" id="AZEH01000041">
    <property type="protein sequence ID" value="KRL04021.1"/>
    <property type="molecule type" value="Genomic_DNA"/>
</dbReference>
<dbReference type="GO" id="GO:0070041">
    <property type="term" value="F:rRNA (uridine-C5-)-methyltransferase activity"/>
    <property type="evidence" value="ECO:0007669"/>
    <property type="project" value="TreeGrafter"/>
</dbReference>
<dbReference type="FunFam" id="2.40.50.1070:FF:000003">
    <property type="entry name" value="23S rRNA (Uracil-5-)-methyltransferase RumA"/>
    <property type="match status" value="1"/>
</dbReference>
<evidence type="ECO:0000313" key="8">
    <source>
        <dbReference type="Proteomes" id="UP000051686"/>
    </source>
</evidence>
<dbReference type="GO" id="GO:0070475">
    <property type="term" value="P:rRNA base methylation"/>
    <property type="evidence" value="ECO:0007669"/>
    <property type="project" value="TreeGrafter"/>
</dbReference>
<sequence>MNKPPVTKNQELTLKISDLSYQGMGVAKIERYPLFIANALPEETVVAHVLKAGKNFGFAKVKQRLTDSPQRATGIEEKYTQTGIAPLQHLKYAAQLAFKRTQIKELLKKAHMDEIEVAPTLGMEDPYHYRNKAQVPVRMLKGQLETGFFRQSSHKLIPMENFLIQEQRIDEVIKSIRDIVRKYQIIAYNEDGHSGTLRHIVVRRGHYSHEVMVILVSRTKRIPQIAQITHDILAECPDVVSVIQNINQEKTNVILGTKDRLLAGKEQITDSLNGIKFAISAHSFYQVNSVQTEKLYQEVAKRAELTGTETVIDAYCGIGTISLNLAAKAKKVYGVEIVPEAITDAQKNAEVNGINNVEFKTGSANEWMAKWSEEKLVPDVVVFDPPRKGLDNEVIKSTLELAPQKIVYVSCNPATLVRDLKEFTNQGYKVKEPILPVDQFPQTVHVESVTVLARAK</sequence>
<feature type="domain" description="TRAM" evidence="6">
    <location>
        <begin position="5"/>
        <end position="63"/>
    </location>
</feature>
<dbReference type="InterPro" id="IPR012340">
    <property type="entry name" value="NA-bd_OB-fold"/>
</dbReference>
<dbReference type="AlphaFoldDB" id="A0A0R1MFD7"/>
<dbReference type="STRING" id="1423777.FD46_GL000024"/>
<dbReference type="OrthoDB" id="9804590at2"/>
<keyword evidence="3 4" id="KW-0949">S-adenosyl-L-methionine</keyword>
<evidence type="ECO:0000256" key="1">
    <source>
        <dbReference type="ARBA" id="ARBA00022603"/>
    </source>
</evidence>